<dbReference type="CDD" id="cd04301">
    <property type="entry name" value="NAT_SF"/>
    <property type="match status" value="1"/>
</dbReference>
<dbReference type="Gene3D" id="3.40.630.30">
    <property type="match status" value="1"/>
</dbReference>
<dbReference type="SUPFAM" id="SSF55729">
    <property type="entry name" value="Acyl-CoA N-acyltransferases (Nat)"/>
    <property type="match status" value="1"/>
</dbReference>
<evidence type="ECO:0000313" key="4">
    <source>
        <dbReference type="EMBL" id="SDY18505.1"/>
    </source>
</evidence>
<keyword evidence="1 4" id="KW-0808">Transferase</keyword>
<evidence type="ECO:0000256" key="2">
    <source>
        <dbReference type="ARBA" id="ARBA00023315"/>
    </source>
</evidence>
<feature type="domain" description="N-acetyltransferase" evidence="3">
    <location>
        <begin position="4"/>
        <end position="152"/>
    </location>
</feature>
<dbReference type="InterPro" id="IPR050832">
    <property type="entry name" value="Bact_Acetyltransf"/>
</dbReference>
<dbReference type="InterPro" id="IPR000182">
    <property type="entry name" value="GNAT_dom"/>
</dbReference>
<organism evidence="4 5">
    <name type="scientific">Citreimonas salinaria</name>
    <dbReference type="NCBI Taxonomy" id="321339"/>
    <lineage>
        <taxon>Bacteria</taxon>
        <taxon>Pseudomonadati</taxon>
        <taxon>Pseudomonadota</taxon>
        <taxon>Alphaproteobacteria</taxon>
        <taxon>Rhodobacterales</taxon>
        <taxon>Roseobacteraceae</taxon>
        <taxon>Citreimonas</taxon>
    </lineage>
</organism>
<gene>
    <name evidence="4" type="ORF">SAMN05444340_104144</name>
</gene>
<dbReference type="PANTHER" id="PTHR43877">
    <property type="entry name" value="AMINOALKYLPHOSPHONATE N-ACETYLTRANSFERASE-RELATED-RELATED"/>
    <property type="match status" value="1"/>
</dbReference>
<dbReference type="EMBL" id="FNPF01000004">
    <property type="protein sequence ID" value="SDY18505.1"/>
    <property type="molecule type" value="Genomic_DNA"/>
</dbReference>
<dbReference type="PROSITE" id="PS51186">
    <property type="entry name" value="GNAT"/>
    <property type="match status" value="1"/>
</dbReference>
<reference evidence="4 5" key="1">
    <citation type="submission" date="2016-10" db="EMBL/GenBank/DDBJ databases">
        <authorList>
            <person name="de Groot N.N."/>
        </authorList>
    </citation>
    <scope>NUCLEOTIDE SEQUENCE [LARGE SCALE GENOMIC DNA]</scope>
    <source>
        <strain evidence="4 5">DSM 26880</strain>
    </source>
</reference>
<evidence type="ECO:0000256" key="1">
    <source>
        <dbReference type="ARBA" id="ARBA00022679"/>
    </source>
</evidence>
<dbReference type="InterPro" id="IPR016181">
    <property type="entry name" value="Acyl_CoA_acyltransferase"/>
</dbReference>
<name>A0A1H3HTF1_9RHOB</name>
<dbReference type="Pfam" id="PF00583">
    <property type="entry name" value="Acetyltransf_1"/>
    <property type="match status" value="1"/>
</dbReference>
<protein>
    <submittedName>
        <fullName evidence="4">Protein N-acetyltransferase, RimJ/RimL family</fullName>
    </submittedName>
</protein>
<evidence type="ECO:0000313" key="5">
    <source>
        <dbReference type="Proteomes" id="UP000199286"/>
    </source>
</evidence>
<accession>A0A1H3HTF1</accession>
<keyword evidence="5" id="KW-1185">Reference proteome</keyword>
<dbReference type="PANTHER" id="PTHR43877:SF2">
    <property type="entry name" value="AMINOALKYLPHOSPHONATE N-ACETYLTRANSFERASE-RELATED"/>
    <property type="match status" value="1"/>
</dbReference>
<dbReference type="RefSeq" id="WP_089881244.1">
    <property type="nucleotide sequence ID" value="NZ_FNPF01000004.1"/>
</dbReference>
<dbReference type="AlphaFoldDB" id="A0A1H3HTF1"/>
<keyword evidence="2" id="KW-0012">Acyltransferase</keyword>
<dbReference type="Proteomes" id="UP000199286">
    <property type="component" value="Unassembled WGS sequence"/>
</dbReference>
<evidence type="ECO:0000259" key="3">
    <source>
        <dbReference type="PROSITE" id="PS51186"/>
    </source>
</evidence>
<dbReference type="GO" id="GO:0016747">
    <property type="term" value="F:acyltransferase activity, transferring groups other than amino-acyl groups"/>
    <property type="evidence" value="ECO:0007669"/>
    <property type="project" value="InterPro"/>
</dbReference>
<sequence>MPPLVIRANAPFDLAPLSVMLTDPDDLTLVNPNAKHPFDPLEWQDKWLAEPDDASFYVTDEDGRDVGFFALRVGVGPEVRHLTYLFLQPEARGGAGARMAELVEQAARSLGALTVTLKCELENLPALNAYRAAGYEELSRRGGMATMRLELD</sequence>
<proteinExistence type="predicted"/>
<dbReference type="STRING" id="321339.SAMN05444340_104144"/>
<dbReference type="OrthoDB" id="7871902at2"/>